<dbReference type="HOGENOM" id="CLU_102558_0_0_6"/>
<keyword evidence="8" id="KW-1185">Reference proteome</keyword>
<keyword evidence="4" id="KW-0547">Nucleotide-binding</keyword>
<evidence type="ECO:0008006" key="9">
    <source>
        <dbReference type="Google" id="ProtNLM"/>
    </source>
</evidence>
<name>Q2S9I5_HAHCH</name>
<dbReference type="PANTHER" id="PTHR31219">
    <property type="entry name" value="CHROMOSOME 28 C12ORF29 HOMOLOG"/>
    <property type="match status" value="1"/>
</dbReference>
<evidence type="ECO:0000256" key="1">
    <source>
        <dbReference type="ARBA" id="ARBA00001936"/>
    </source>
</evidence>
<dbReference type="STRING" id="349521.HCH_06039"/>
<dbReference type="RefSeq" id="WP_011399747.1">
    <property type="nucleotide sequence ID" value="NC_007645.1"/>
</dbReference>
<evidence type="ECO:0000313" key="6">
    <source>
        <dbReference type="EMBL" id="ABB69087.1"/>
    </source>
</evidence>
<dbReference type="eggNOG" id="ENOG5032AX0">
    <property type="taxonomic scope" value="Bacteria"/>
</dbReference>
<dbReference type="GO" id="GO:0003972">
    <property type="term" value="F:RNA ligase (ATP) activity"/>
    <property type="evidence" value="ECO:0007669"/>
    <property type="project" value="InterPro"/>
</dbReference>
<evidence type="ECO:0000256" key="4">
    <source>
        <dbReference type="ARBA" id="ARBA00022741"/>
    </source>
</evidence>
<reference evidence="7 8" key="1">
    <citation type="journal article" date="2005" name="Nucleic Acids Res.">
        <title>Genomic blueprint of Hahella chejuensis, a marine microbe producing an algicidal agent.</title>
        <authorList>
            <person name="Jeong H."/>
            <person name="Yim J.H."/>
            <person name="Lee C."/>
            <person name="Choi S.-H."/>
            <person name="Park Y.K."/>
            <person name="Yoon S.H."/>
            <person name="Hur C.-G."/>
            <person name="Kang H.-Y."/>
            <person name="Kim D."/>
            <person name="Lee H.H."/>
            <person name="Park K.H."/>
            <person name="Park S.-H."/>
            <person name="Park H.-S."/>
            <person name="Lee H.K."/>
            <person name="Oh T.K."/>
            <person name="Kim J.F."/>
        </authorList>
    </citation>
    <scope>NUCLEOTIDE SEQUENCE [LARGE SCALE GENOMIC DNA]</scope>
    <source>
        <strain evidence="7 8">KCTC 2396</strain>
    </source>
</reference>
<evidence type="ECO:0000256" key="3">
    <source>
        <dbReference type="ARBA" id="ARBA00022598"/>
    </source>
</evidence>
<dbReference type="OrthoDB" id="7062283at2"/>
<dbReference type="EMBL" id="DQ266254">
    <property type="protein sequence ID" value="ABB69087.1"/>
    <property type="molecule type" value="Genomic_DNA"/>
</dbReference>
<gene>
    <name evidence="7" type="ordered locus">HCH_06039</name>
</gene>
<protein>
    <recommendedName>
        <fullName evidence="9">RNA ligase domain-containing protein</fullName>
    </recommendedName>
</protein>
<evidence type="ECO:0000256" key="5">
    <source>
        <dbReference type="ARBA" id="ARBA00022840"/>
    </source>
</evidence>
<reference evidence="6" key="2">
    <citation type="submission" date="2005-10" db="EMBL/GenBank/DDBJ databases">
        <title>Hahella chejuensis KCTC 2396 prodigiosin biosynthesis gene cluster.</title>
        <authorList>
            <person name="Kim J.F."/>
            <person name="Jeong H."/>
            <person name="Park Y."/>
            <person name="Kim D."/>
        </authorList>
    </citation>
    <scope>NUCLEOTIDE SEQUENCE</scope>
    <source>
        <strain evidence="6">KCTC 2396</strain>
    </source>
</reference>
<dbReference type="Proteomes" id="UP000000238">
    <property type="component" value="Chromosome"/>
</dbReference>
<evidence type="ECO:0000313" key="8">
    <source>
        <dbReference type="Proteomes" id="UP000000238"/>
    </source>
</evidence>
<evidence type="ECO:0000256" key="2">
    <source>
        <dbReference type="ARBA" id="ARBA00001946"/>
    </source>
</evidence>
<dbReference type="KEGG" id="hch:HCH_06039"/>
<comment type="cofactor">
    <cofactor evidence="2">
        <name>Mg(2+)</name>
        <dbReference type="ChEBI" id="CHEBI:18420"/>
    </cofactor>
</comment>
<dbReference type="GO" id="GO:0000302">
    <property type="term" value="P:response to reactive oxygen species"/>
    <property type="evidence" value="ECO:0007669"/>
    <property type="project" value="InterPro"/>
</dbReference>
<evidence type="ECO:0000313" key="7">
    <source>
        <dbReference type="EMBL" id="ABC32689.1"/>
    </source>
</evidence>
<dbReference type="GO" id="GO:0005524">
    <property type="term" value="F:ATP binding"/>
    <property type="evidence" value="ECO:0007669"/>
    <property type="project" value="UniProtKB-KW"/>
</dbReference>
<dbReference type="Pfam" id="PF17720">
    <property type="entry name" value="RLIG1"/>
    <property type="match status" value="1"/>
</dbReference>
<dbReference type="PANTHER" id="PTHR31219:SF2">
    <property type="entry name" value="RNA LIGASE 1"/>
    <property type="match status" value="1"/>
</dbReference>
<dbReference type="InterPro" id="IPR041211">
    <property type="entry name" value="RLIG1"/>
</dbReference>
<accession>Q2S9I5</accession>
<sequence>MKKIKTLFVIDRHSHLATEQAVPESAWVLQGMGLATEKFDGSACLFRAGRLWKRYDRKLRKPFAAKLRAGRLATLEHAMFKSAPDGFTPCEAEPDAITGHWPGWLPVSKASPEDRWHCEALEQAADTLIEGQTYELVGPKVQGNRYQLQRHALWAHGGKILTPPERLDFHSLRDWMAAQSMEGVVWHAPDGRMAKLRRKDFGFSW</sequence>
<keyword evidence="5" id="KW-0067">ATP-binding</keyword>
<dbReference type="AlphaFoldDB" id="Q2S9I5"/>
<comment type="cofactor">
    <cofactor evidence="1">
        <name>Mn(2+)</name>
        <dbReference type="ChEBI" id="CHEBI:29035"/>
    </cofactor>
</comment>
<organism evidence="7 8">
    <name type="scientific">Hahella chejuensis (strain KCTC 2396)</name>
    <dbReference type="NCBI Taxonomy" id="349521"/>
    <lineage>
        <taxon>Bacteria</taxon>
        <taxon>Pseudomonadati</taxon>
        <taxon>Pseudomonadota</taxon>
        <taxon>Gammaproteobacteria</taxon>
        <taxon>Oceanospirillales</taxon>
        <taxon>Hahellaceae</taxon>
        <taxon>Hahella</taxon>
    </lineage>
</organism>
<proteinExistence type="predicted"/>
<dbReference type="EMBL" id="CP000155">
    <property type="protein sequence ID" value="ABC32689.1"/>
    <property type="molecule type" value="Genomic_DNA"/>
</dbReference>
<keyword evidence="3" id="KW-0436">Ligase</keyword>